<gene>
    <name evidence="2" type="ORF">QCA50_012354</name>
</gene>
<keyword evidence="3" id="KW-1185">Reference proteome</keyword>
<proteinExistence type="predicted"/>
<dbReference type="Proteomes" id="UP001385951">
    <property type="component" value="Unassembled WGS sequence"/>
</dbReference>
<sequence length="170" mass="19385">MTLVPTLPTTYPQPPPHRCPLRHPTLMMALPRTLYPLLAVDHQPCPLHRLKSLFITILFSSPLYLPQLSIPPNTRYARGVALEFDVARFVWLATNTSRPRRPYRQDCPERSVSIPGAPQKPSRQRMSPSEKSKYNLDILVGTAGVPMTMLDEVKLKQKTEFLAFAQPIDW</sequence>
<protein>
    <submittedName>
        <fullName evidence="2">Uncharacterized protein</fullName>
    </submittedName>
</protein>
<evidence type="ECO:0000313" key="2">
    <source>
        <dbReference type="EMBL" id="KAK7684407.1"/>
    </source>
</evidence>
<evidence type="ECO:0000256" key="1">
    <source>
        <dbReference type="SAM" id="MobiDB-lite"/>
    </source>
</evidence>
<reference evidence="2 3" key="1">
    <citation type="submission" date="2022-09" db="EMBL/GenBank/DDBJ databases">
        <authorList>
            <person name="Palmer J.M."/>
        </authorList>
    </citation>
    <scope>NUCLEOTIDE SEQUENCE [LARGE SCALE GENOMIC DNA]</scope>
    <source>
        <strain evidence="2 3">DSM 7382</strain>
    </source>
</reference>
<feature type="region of interest" description="Disordered" evidence="1">
    <location>
        <begin position="99"/>
        <end position="130"/>
    </location>
</feature>
<dbReference type="EMBL" id="JASBNA010000025">
    <property type="protein sequence ID" value="KAK7684407.1"/>
    <property type="molecule type" value="Genomic_DNA"/>
</dbReference>
<name>A0AAW0FYK5_9APHY</name>
<evidence type="ECO:0000313" key="3">
    <source>
        <dbReference type="Proteomes" id="UP001385951"/>
    </source>
</evidence>
<comment type="caution">
    <text evidence="2">The sequence shown here is derived from an EMBL/GenBank/DDBJ whole genome shotgun (WGS) entry which is preliminary data.</text>
</comment>
<dbReference type="AlphaFoldDB" id="A0AAW0FYK5"/>
<organism evidence="2 3">
    <name type="scientific">Cerrena zonata</name>
    <dbReference type="NCBI Taxonomy" id="2478898"/>
    <lineage>
        <taxon>Eukaryota</taxon>
        <taxon>Fungi</taxon>
        <taxon>Dikarya</taxon>
        <taxon>Basidiomycota</taxon>
        <taxon>Agaricomycotina</taxon>
        <taxon>Agaricomycetes</taxon>
        <taxon>Polyporales</taxon>
        <taxon>Cerrenaceae</taxon>
        <taxon>Cerrena</taxon>
    </lineage>
</organism>
<accession>A0AAW0FYK5</accession>